<evidence type="ECO:0000256" key="6">
    <source>
        <dbReference type="ARBA" id="ARBA00023136"/>
    </source>
</evidence>
<evidence type="ECO:0000256" key="1">
    <source>
        <dbReference type="ARBA" id="ARBA00004202"/>
    </source>
</evidence>
<keyword evidence="5 9" id="KW-0067">ATP-binding</keyword>
<organism evidence="9 10">
    <name type="scientific">Agromyces tropicus</name>
    <dbReference type="NCBI Taxonomy" id="555371"/>
    <lineage>
        <taxon>Bacteria</taxon>
        <taxon>Bacillati</taxon>
        <taxon>Actinomycetota</taxon>
        <taxon>Actinomycetes</taxon>
        <taxon>Micrococcales</taxon>
        <taxon>Microbacteriaceae</taxon>
        <taxon>Agromyces</taxon>
    </lineage>
</organism>
<keyword evidence="6" id="KW-0472">Membrane</keyword>
<evidence type="ECO:0000256" key="7">
    <source>
        <dbReference type="SAM" id="MobiDB-lite"/>
    </source>
</evidence>
<feature type="domain" description="ABC transporter" evidence="8">
    <location>
        <begin position="39"/>
        <end position="278"/>
    </location>
</feature>
<dbReference type="InterPro" id="IPR050086">
    <property type="entry name" value="MetN_ABC_transporter-like"/>
</dbReference>
<comment type="caution">
    <text evidence="9">The sequence shown here is derived from an EMBL/GenBank/DDBJ whole genome shotgun (WGS) entry which is preliminary data.</text>
</comment>
<dbReference type="Proteomes" id="UP001501196">
    <property type="component" value="Unassembled WGS sequence"/>
</dbReference>
<evidence type="ECO:0000259" key="8">
    <source>
        <dbReference type="PROSITE" id="PS50893"/>
    </source>
</evidence>
<dbReference type="PANTHER" id="PTHR43166:SF35">
    <property type="entry name" value="L-CYSTINE IMPORT ATP-BINDING PROTEIN TCYN"/>
    <property type="match status" value="1"/>
</dbReference>
<dbReference type="InterPro" id="IPR003593">
    <property type="entry name" value="AAA+_ATPase"/>
</dbReference>
<evidence type="ECO:0000256" key="4">
    <source>
        <dbReference type="ARBA" id="ARBA00022741"/>
    </source>
</evidence>
<dbReference type="EMBL" id="BAAAPW010000003">
    <property type="protein sequence ID" value="GAA2038078.1"/>
    <property type="molecule type" value="Genomic_DNA"/>
</dbReference>
<dbReference type="PROSITE" id="PS50893">
    <property type="entry name" value="ABC_TRANSPORTER_2"/>
    <property type="match status" value="1"/>
</dbReference>
<dbReference type="InterPro" id="IPR030679">
    <property type="entry name" value="ABC_ATPase_HisP-typ"/>
</dbReference>
<accession>A0ABP5G175</accession>
<dbReference type="PIRSF" id="PIRSF039085">
    <property type="entry name" value="ABC_ATPase_HisP"/>
    <property type="match status" value="1"/>
</dbReference>
<keyword evidence="4" id="KW-0547">Nucleotide-binding</keyword>
<evidence type="ECO:0000256" key="5">
    <source>
        <dbReference type="ARBA" id="ARBA00022840"/>
    </source>
</evidence>
<dbReference type="InterPro" id="IPR017871">
    <property type="entry name" value="ABC_transporter-like_CS"/>
</dbReference>
<keyword evidence="10" id="KW-1185">Reference proteome</keyword>
<evidence type="ECO:0000256" key="2">
    <source>
        <dbReference type="ARBA" id="ARBA00022448"/>
    </source>
</evidence>
<evidence type="ECO:0000256" key="3">
    <source>
        <dbReference type="ARBA" id="ARBA00022475"/>
    </source>
</evidence>
<keyword evidence="3" id="KW-1003">Cell membrane</keyword>
<evidence type="ECO:0000313" key="10">
    <source>
        <dbReference type="Proteomes" id="UP001501196"/>
    </source>
</evidence>
<proteinExistence type="predicted"/>
<comment type="subcellular location">
    <subcellularLocation>
        <location evidence="1">Cell membrane</location>
        <topology evidence="1">Peripheral membrane protein</topology>
    </subcellularLocation>
</comment>
<name>A0ABP5G175_9MICO</name>
<dbReference type="RefSeq" id="WP_344373787.1">
    <property type="nucleotide sequence ID" value="NZ_BAAAPW010000003.1"/>
</dbReference>
<keyword evidence="2" id="KW-0813">Transport</keyword>
<dbReference type="SUPFAM" id="SSF52540">
    <property type="entry name" value="P-loop containing nucleoside triphosphate hydrolases"/>
    <property type="match status" value="1"/>
</dbReference>
<feature type="compositionally biased region" description="Basic and acidic residues" evidence="7">
    <location>
        <begin position="1"/>
        <end position="13"/>
    </location>
</feature>
<protein>
    <submittedName>
        <fullName evidence="9">Cystine ABC transporter ATP-binding protein TcyC</fullName>
    </submittedName>
</protein>
<dbReference type="Pfam" id="PF00005">
    <property type="entry name" value="ABC_tran"/>
    <property type="match status" value="1"/>
</dbReference>
<evidence type="ECO:0000313" key="9">
    <source>
        <dbReference type="EMBL" id="GAA2038078.1"/>
    </source>
</evidence>
<dbReference type="InterPro" id="IPR003439">
    <property type="entry name" value="ABC_transporter-like_ATP-bd"/>
</dbReference>
<sequence length="286" mass="31174">MSPTDHRPPDDGRPAGGPPADGADDPLAPPDASDARVLLEARGIRKSFGANEVLRGVDFSVRRGEVVTLIGPSGSGKTTVLRSLNGLETPDAGTLAFDGGPEIDFATPPSKADRLAMRDRSAMVFQQHNLFPHMTVIENVIEGPVRVQKVPRARAIAEAEALLDRVGLAEKRDAHPFELSGGQQQRVGIVRALALKPDLLLFDEPTSALDPELVGEVLHVIKELADEGWTMVVVTHELQFARQAADEVLFMDGGVIVERGAPERMFRAPREERTRRFLDRLLRPLD</sequence>
<reference evidence="10" key="1">
    <citation type="journal article" date="2019" name="Int. J. Syst. Evol. Microbiol.">
        <title>The Global Catalogue of Microorganisms (GCM) 10K type strain sequencing project: providing services to taxonomists for standard genome sequencing and annotation.</title>
        <authorList>
            <consortium name="The Broad Institute Genomics Platform"/>
            <consortium name="The Broad Institute Genome Sequencing Center for Infectious Disease"/>
            <person name="Wu L."/>
            <person name="Ma J."/>
        </authorList>
    </citation>
    <scope>NUCLEOTIDE SEQUENCE [LARGE SCALE GENOMIC DNA]</scope>
    <source>
        <strain evidence="10">JCM 15672</strain>
    </source>
</reference>
<dbReference type="InterPro" id="IPR027417">
    <property type="entry name" value="P-loop_NTPase"/>
</dbReference>
<dbReference type="GO" id="GO:0005524">
    <property type="term" value="F:ATP binding"/>
    <property type="evidence" value="ECO:0007669"/>
    <property type="project" value="UniProtKB-KW"/>
</dbReference>
<dbReference type="SMART" id="SM00382">
    <property type="entry name" value="AAA"/>
    <property type="match status" value="1"/>
</dbReference>
<dbReference type="PANTHER" id="PTHR43166">
    <property type="entry name" value="AMINO ACID IMPORT ATP-BINDING PROTEIN"/>
    <property type="match status" value="1"/>
</dbReference>
<feature type="region of interest" description="Disordered" evidence="7">
    <location>
        <begin position="1"/>
        <end position="33"/>
    </location>
</feature>
<gene>
    <name evidence="9" type="primary">tcyC</name>
    <name evidence="9" type="ORF">GCM10009819_23510</name>
</gene>
<dbReference type="Gene3D" id="3.40.50.300">
    <property type="entry name" value="P-loop containing nucleotide triphosphate hydrolases"/>
    <property type="match status" value="1"/>
</dbReference>
<dbReference type="PROSITE" id="PS00211">
    <property type="entry name" value="ABC_TRANSPORTER_1"/>
    <property type="match status" value="1"/>
</dbReference>